<dbReference type="AlphaFoldDB" id="A0A4R6Z0F9"/>
<evidence type="ECO:0000313" key="1">
    <source>
        <dbReference type="EMBL" id="TDR44859.1"/>
    </source>
</evidence>
<comment type="caution">
    <text evidence="1">The sequence shown here is derived from an EMBL/GenBank/DDBJ whole genome shotgun (WGS) entry which is preliminary data.</text>
</comment>
<dbReference type="EMBL" id="SNZH01000005">
    <property type="protein sequence ID" value="TDR44859.1"/>
    <property type="molecule type" value="Genomic_DNA"/>
</dbReference>
<keyword evidence="2" id="KW-1185">Reference proteome</keyword>
<name>A0A4R6Z0F9_9GAMM</name>
<reference evidence="1 2" key="1">
    <citation type="submission" date="2019-03" db="EMBL/GenBank/DDBJ databases">
        <title>Genomic Encyclopedia of Type Strains, Phase IV (KMG-IV): sequencing the most valuable type-strain genomes for metagenomic binning, comparative biology and taxonomic classification.</title>
        <authorList>
            <person name="Goeker M."/>
        </authorList>
    </citation>
    <scope>NUCLEOTIDE SEQUENCE [LARGE SCALE GENOMIC DNA]</scope>
    <source>
        <strain evidence="1 2">DSM 21667</strain>
    </source>
</reference>
<gene>
    <name evidence="1" type="ORF">DFR29_10540</name>
</gene>
<accession>A0A4R6Z0F9</accession>
<evidence type="ECO:0000313" key="2">
    <source>
        <dbReference type="Proteomes" id="UP000295293"/>
    </source>
</evidence>
<sequence length="93" mass="9898">MTQIRIEQLALRAHGISAETARAALQGLDAELLKRLDPRALDALAARELAPSIRLPAIETGMAMDAETLRARIADALAAFLSAAPAAEPVEER</sequence>
<proteinExistence type="predicted"/>
<organism evidence="1 2">
    <name type="scientific">Tahibacter aquaticus</name>
    <dbReference type="NCBI Taxonomy" id="520092"/>
    <lineage>
        <taxon>Bacteria</taxon>
        <taxon>Pseudomonadati</taxon>
        <taxon>Pseudomonadota</taxon>
        <taxon>Gammaproteobacteria</taxon>
        <taxon>Lysobacterales</taxon>
        <taxon>Rhodanobacteraceae</taxon>
        <taxon>Tahibacter</taxon>
    </lineage>
</organism>
<dbReference type="RefSeq" id="WP_133818379.1">
    <property type="nucleotide sequence ID" value="NZ_SNZH01000005.1"/>
</dbReference>
<protein>
    <submittedName>
        <fullName evidence="1">Uncharacterized protein</fullName>
    </submittedName>
</protein>
<dbReference type="Proteomes" id="UP000295293">
    <property type="component" value="Unassembled WGS sequence"/>
</dbReference>